<feature type="domain" description="Type VI secretion system spike protein VgrG3-like C-terminal" evidence="1">
    <location>
        <begin position="259"/>
        <end position="450"/>
    </location>
</feature>
<keyword evidence="3" id="KW-1185">Reference proteome</keyword>
<dbReference type="KEGG" id="dma:DMR_05460"/>
<dbReference type="AlphaFoldDB" id="C4XI75"/>
<name>C4XI75_SOLM1</name>
<proteinExistence type="predicted"/>
<evidence type="ECO:0000313" key="3">
    <source>
        <dbReference type="Proteomes" id="UP000009071"/>
    </source>
</evidence>
<evidence type="ECO:0000259" key="1">
    <source>
        <dbReference type="Pfam" id="PF21277"/>
    </source>
</evidence>
<sequence>MQQPDRVNGLIEPRDSAMAIATTNTTAQDFLKKAAASTPGSGKARLDPKLFQNMLQSGYGINGEVGKNSKLSIPKENMITGLEMLSSGEGTGKDAALSMLGYQTDAKALTAMEQGMNQGKSPGLSPGLSQGMASFQGSALATLSRMAMEQAATGQTSAPGAAAAASVEADGSSIRRAVDKSAVRMAVSASARHPDDLGHLGRVNQASGRGGFTKREEELLLAVAGAENILAETTRVEQAKETAAVSRKVLPSTLEHKAGRLSAQYESNSEIDYIGYDSRGGTSYGQYQIASKTGTMDYFLRFLDDKAPDIAGKLRAAGPADTGGRAGRMPAAWKAVAASDPRRFEALQHEFIRSNNYSPAAKSIVLTTGVDVTKRSYALREVLWSTAVQHGPGGAERIFTQAIEKAEALPPGQDFDKAVIEEVYRVRGQKFFRHNKRIREAVLSRFQDEKTTAIALLDSPSV</sequence>
<dbReference type="STRING" id="573370.DMR_05460"/>
<accession>C4XI75</accession>
<dbReference type="eggNOG" id="COG1388">
    <property type="taxonomic scope" value="Bacteria"/>
</dbReference>
<protein>
    <recommendedName>
        <fullName evidence="1">Type VI secretion system spike protein VgrG3-like C-terminal domain-containing protein</fullName>
    </recommendedName>
</protein>
<dbReference type="Proteomes" id="UP000009071">
    <property type="component" value="Chromosome"/>
</dbReference>
<dbReference type="EMBL" id="AP010904">
    <property type="protein sequence ID" value="BAH74037.1"/>
    <property type="molecule type" value="Genomic_DNA"/>
</dbReference>
<evidence type="ECO:0000313" key="2">
    <source>
        <dbReference type="EMBL" id="BAH74037.1"/>
    </source>
</evidence>
<organism evidence="2 3">
    <name type="scientific">Solidesulfovibrio magneticus (strain ATCC 700980 / DSM 13731 / RS-1)</name>
    <name type="common">Desulfovibrio magneticus</name>
    <dbReference type="NCBI Taxonomy" id="573370"/>
    <lineage>
        <taxon>Bacteria</taxon>
        <taxon>Pseudomonadati</taxon>
        <taxon>Thermodesulfobacteriota</taxon>
        <taxon>Desulfovibrionia</taxon>
        <taxon>Desulfovibrionales</taxon>
        <taxon>Desulfovibrionaceae</taxon>
        <taxon>Solidesulfovibrio</taxon>
    </lineage>
</organism>
<dbReference type="HOGENOM" id="CLU_634193_0_0_7"/>
<dbReference type="InterPro" id="IPR049073">
    <property type="entry name" value="T6SS_VgrG3-like_C"/>
</dbReference>
<dbReference type="Pfam" id="PF21277">
    <property type="entry name" value="T6SS_VgrG3-like_C"/>
    <property type="match status" value="1"/>
</dbReference>
<gene>
    <name evidence="2" type="ordered locus">DMR_05460</name>
</gene>
<reference evidence="2 3" key="1">
    <citation type="journal article" date="2009" name="Genome Res.">
        <title>Whole genome sequence of Desulfovibrio magneticus strain RS-1 revealed common gene clusters in magnetotactic bacteria.</title>
        <authorList>
            <person name="Nakazawa H."/>
            <person name="Arakaki A."/>
            <person name="Narita-Yamada S."/>
            <person name="Yashiro I."/>
            <person name="Jinno K."/>
            <person name="Aoki N."/>
            <person name="Tsuruyama A."/>
            <person name="Okamura Y."/>
            <person name="Tanikawa S."/>
            <person name="Fujita N."/>
            <person name="Takeyama H."/>
            <person name="Matsunaga T."/>
        </authorList>
    </citation>
    <scope>NUCLEOTIDE SEQUENCE [LARGE SCALE GENOMIC DNA]</scope>
    <source>
        <strain evidence="3">ATCC 700980 / DSM 13731 / RS-1</strain>
    </source>
</reference>